<name>A0A1H0SHI2_9HYPH</name>
<keyword evidence="2" id="KW-1185">Reference proteome</keyword>
<evidence type="ECO:0000313" key="2">
    <source>
        <dbReference type="Proteomes" id="UP000198795"/>
    </source>
</evidence>
<evidence type="ECO:0000313" key="1">
    <source>
        <dbReference type="EMBL" id="SDP41252.1"/>
    </source>
</evidence>
<sequence>MESIQQKLAYTPQSLSQFADVGKTRIFEALKRGDLKARKFGRKNLILHEDAVAWLKSLPEA</sequence>
<comment type="caution">
    <text evidence="1">The sequence shown here is derived from an EMBL/GenBank/DDBJ whole genome shotgun (WGS) entry which is preliminary data.</text>
</comment>
<reference evidence="1 2" key="1">
    <citation type="submission" date="2016-10" db="EMBL/GenBank/DDBJ databases">
        <authorList>
            <person name="Varghese N."/>
            <person name="Submissions S."/>
        </authorList>
    </citation>
    <scope>NUCLEOTIDE SEQUENCE [LARGE SCALE GENOMIC DNA]</scope>
    <source>
        <strain evidence="1 2">CGMCC 1.6497</strain>
    </source>
</reference>
<gene>
    <name evidence="1" type="ORF">SAMN04488061_2901</name>
</gene>
<protein>
    <recommendedName>
        <fullName evidence="3">Helix-turn-helix domain-containing protein</fullName>
    </recommendedName>
</protein>
<organism evidence="1 2">
    <name type="scientific">Filomicrobium insigne</name>
    <dbReference type="NCBI Taxonomy" id="418854"/>
    <lineage>
        <taxon>Bacteria</taxon>
        <taxon>Pseudomonadati</taxon>
        <taxon>Pseudomonadota</taxon>
        <taxon>Alphaproteobacteria</taxon>
        <taxon>Hyphomicrobiales</taxon>
        <taxon>Hyphomicrobiaceae</taxon>
        <taxon>Filomicrobium</taxon>
    </lineage>
</organism>
<dbReference type="Proteomes" id="UP000198795">
    <property type="component" value="Unassembled WGS sequence"/>
</dbReference>
<proteinExistence type="predicted"/>
<evidence type="ECO:0008006" key="3">
    <source>
        <dbReference type="Google" id="ProtNLM"/>
    </source>
</evidence>
<accession>A0A1H0SHI2</accession>
<dbReference type="EMBL" id="FNJC01000004">
    <property type="protein sequence ID" value="SDP41252.1"/>
    <property type="molecule type" value="Genomic_DNA"/>
</dbReference>